<protein>
    <recommendedName>
        <fullName evidence="2">DUF5681 domain-containing protein</fullName>
    </recommendedName>
</protein>
<accession>A0A512C2G3</accession>
<evidence type="ECO:0000256" key="1">
    <source>
        <dbReference type="SAM" id="MobiDB-lite"/>
    </source>
</evidence>
<name>A0A512C2G3_9HYPH</name>
<evidence type="ECO:0000313" key="4">
    <source>
        <dbReference type="Proteomes" id="UP000321085"/>
    </source>
</evidence>
<dbReference type="Pfam" id="PF18932">
    <property type="entry name" value="DUF5681"/>
    <property type="match status" value="1"/>
</dbReference>
<organism evidence="3 4">
    <name type="scientific">Microvirga aerophila</name>
    <dbReference type="NCBI Taxonomy" id="670291"/>
    <lineage>
        <taxon>Bacteria</taxon>
        <taxon>Pseudomonadati</taxon>
        <taxon>Pseudomonadota</taxon>
        <taxon>Alphaproteobacteria</taxon>
        <taxon>Hyphomicrobiales</taxon>
        <taxon>Methylobacteriaceae</taxon>
        <taxon>Microvirga</taxon>
    </lineage>
</organism>
<evidence type="ECO:0000313" key="3">
    <source>
        <dbReference type="EMBL" id="GEO18403.1"/>
    </source>
</evidence>
<dbReference type="Proteomes" id="UP000321085">
    <property type="component" value="Unassembled WGS sequence"/>
</dbReference>
<feature type="region of interest" description="Disordered" evidence="1">
    <location>
        <begin position="1"/>
        <end position="27"/>
    </location>
</feature>
<dbReference type="EMBL" id="BJYU01000189">
    <property type="protein sequence ID" value="GEO18403.1"/>
    <property type="molecule type" value="Genomic_DNA"/>
</dbReference>
<feature type="compositionally biased region" description="Basic and acidic residues" evidence="1">
    <location>
        <begin position="1"/>
        <end position="15"/>
    </location>
</feature>
<sequence>MFGRSPKCEETRGKPFEPGYAGRPKGSRNKTTLALEALLDGEAEAITRKAVEMALEGDLTAMRLVMDRIMPPRKERPIMCTMPKMETAADAVKGSAALVDAVANGDITPGEAGELVKLIDGFTKAVELYEIQQRLDKLEATQGAK</sequence>
<comment type="caution">
    <text evidence="3">The sequence shown here is derived from an EMBL/GenBank/DDBJ whole genome shotgun (WGS) entry which is preliminary data.</text>
</comment>
<reference evidence="3 4" key="1">
    <citation type="submission" date="2019-07" db="EMBL/GenBank/DDBJ databases">
        <title>Whole genome shotgun sequence of Microvirga aerophila NBRC 106136.</title>
        <authorList>
            <person name="Hosoyama A."/>
            <person name="Uohara A."/>
            <person name="Ohji S."/>
            <person name="Ichikawa N."/>
        </authorList>
    </citation>
    <scope>NUCLEOTIDE SEQUENCE [LARGE SCALE GENOMIC DNA]</scope>
    <source>
        <strain evidence="3 4">NBRC 106136</strain>
    </source>
</reference>
<proteinExistence type="predicted"/>
<feature type="domain" description="DUF5681" evidence="2">
    <location>
        <begin position="21"/>
        <end position="72"/>
    </location>
</feature>
<gene>
    <name evidence="3" type="ORF">MAE02_60990</name>
</gene>
<dbReference type="InterPro" id="IPR043736">
    <property type="entry name" value="DUF5681"/>
</dbReference>
<dbReference type="AlphaFoldDB" id="A0A512C2G3"/>
<evidence type="ECO:0000259" key="2">
    <source>
        <dbReference type="Pfam" id="PF18932"/>
    </source>
</evidence>
<dbReference type="RefSeq" id="WP_147022992.1">
    <property type="nucleotide sequence ID" value="NZ_BJYU01000189.1"/>
</dbReference>
<keyword evidence="4" id="KW-1185">Reference proteome</keyword>